<proteinExistence type="predicted"/>
<name>A0A7J6PLR3_PEROL</name>
<gene>
    <name evidence="2" type="ORF">FOZ60_015617</name>
</gene>
<reference evidence="2 3" key="1">
    <citation type="submission" date="2020-04" db="EMBL/GenBank/DDBJ databases">
        <title>Perkinsus olseni comparative genomics.</title>
        <authorList>
            <person name="Bogema D.R."/>
        </authorList>
    </citation>
    <scope>NUCLEOTIDE SEQUENCE [LARGE SCALE GENOMIC DNA]</scope>
    <source>
        <strain evidence="2">00978-12</strain>
    </source>
</reference>
<keyword evidence="1" id="KW-0732">Signal</keyword>
<evidence type="ECO:0000256" key="1">
    <source>
        <dbReference type="SAM" id="SignalP"/>
    </source>
</evidence>
<dbReference type="Proteomes" id="UP000541610">
    <property type="component" value="Unassembled WGS sequence"/>
</dbReference>
<dbReference type="AlphaFoldDB" id="A0A7J6PLR3"/>
<feature type="signal peptide" evidence="1">
    <location>
        <begin position="1"/>
        <end position="17"/>
    </location>
</feature>
<evidence type="ECO:0000313" key="3">
    <source>
        <dbReference type="Proteomes" id="UP000541610"/>
    </source>
</evidence>
<dbReference type="OrthoDB" id="405895at2759"/>
<organism evidence="2 3">
    <name type="scientific">Perkinsus olseni</name>
    <name type="common">Perkinsus atlanticus</name>
    <dbReference type="NCBI Taxonomy" id="32597"/>
    <lineage>
        <taxon>Eukaryota</taxon>
        <taxon>Sar</taxon>
        <taxon>Alveolata</taxon>
        <taxon>Perkinsozoa</taxon>
        <taxon>Perkinsea</taxon>
        <taxon>Perkinsida</taxon>
        <taxon>Perkinsidae</taxon>
        <taxon>Perkinsus</taxon>
    </lineage>
</organism>
<feature type="chain" id="PRO_5029695150" description="Immunoglobulin super DCC subclass member" evidence="1">
    <location>
        <begin position="18"/>
        <end position="136"/>
    </location>
</feature>
<dbReference type="EMBL" id="JABANP010000008">
    <property type="protein sequence ID" value="KAF4696716.1"/>
    <property type="molecule type" value="Genomic_DNA"/>
</dbReference>
<sequence>MFLRSVVLTSVLGIALSQFCQDICDNLPACADSKFGSYCKDNGVCFGLYHKDGGYCFQPTEQDTCDDSVLKPVSCAGSCQAACDNLPQCKGSKWGSYCKTWQHPAVCFGIITKADGSTCFAPTDDDCVGEPYPCTA</sequence>
<evidence type="ECO:0008006" key="4">
    <source>
        <dbReference type="Google" id="ProtNLM"/>
    </source>
</evidence>
<evidence type="ECO:0000313" key="2">
    <source>
        <dbReference type="EMBL" id="KAF4696716.1"/>
    </source>
</evidence>
<comment type="caution">
    <text evidence="2">The sequence shown here is derived from an EMBL/GenBank/DDBJ whole genome shotgun (WGS) entry which is preliminary data.</text>
</comment>
<protein>
    <recommendedName>
        <fullName evidence="4">Immunoglobulin super DCC subclass member</fullName>
    </recommendedName>
</protein>
<accession>A0A7J6PLR3</accession>